<dbReference type="EMBL" id="KC172827">
    <property type="protein sequence ID" value="AGG08896.1"/>
    <property type="molecule type" value="Genomic_DNA"/>
</dbReference>
<dbReference type="GO" id="GO:0008270">
    <property type="term" value="F:zinc ion binding"/>
    <property type="evidence" value="ECO:0007669"/>
    <property type="project" value="UniProtKB-KW"/>
</dbReference>
<evidence type="ECO:0000256" key="4">
    <source>
        <dbReference type="ARBA" id="ARBA00014388"/>
    </source>
</evidence>
<comment type="subunit">
    <text evidence="17">Monomer. Homodimer. Homooligomer. Self-interaction correlates with nuclear localization and efficient activation of transcription.</text>
</comment>
<keyword evidence="14 17" id="KW-0010">Activator</keyword>
<accession>M1R8L8</accession>
<evidence type="ECO:0000256" key="14">
    <source>
        <dbReference type="ARBA" id="ARBA00023159"/>
    </source>
</evidence>
<evidence type="ECO:0000256" key="8">
    <source>
        <dbReference type="ARBA" id="ARBA00022581"/>
    </source>
</evidence>
<evidence type="ECO:0000256" key="17">
    <source>
        <dbReference type="RuleBase" id="RU363028"/>
    </source>
</evidence>
<organism evidence="19">
    <name type="scientific">Lindernia anagallis yellow vein virus</name>
    <dbReference type="NCBI Taxonomy" id="300411"/>
    <lineage>
        <taxon>Viruses</taxon>
        <taxon>Monodnaviria</taxon>
        <taxon>Shotokuvirae</taxon>
        <taxon>Cressdnaviricota</taxon>
        <taxon>Repensiviricetes</taxon>
        <taxon>Geplafuvirales</taxon>
        <taxon>Geminiviridae</taxon>
        <taxon>Begomovirus</taxon>
        <taxon>Begomovirus linderniae</taxon>
    </lineage>
</organism>
<comment type="subcellular location">
    <subcellularLocation>
        <location evidence="2 17">Host cytoplasm</location>
    </subcellularLocation>
    <subcellularLocation>
        <location evidence="1 17">Host nucleus</location>
    </subcellularLocation>
</comment>
<keyword evidence="6" id="KW-0597">Phosphoprotein</keyword>
<dbReference type="Pfam" id="PF01440">
    <property type="entry name" value="Gemini_AL2"/>
    <property type="match status" value="1"/>
</dbReference>
<keyword evidence="5 17" id="KW-0941">Suppressor of RNA silencing</keyword>
<dbReference type="InterPro" id="IPR000942">
    <property type="entry name" value="Gemini_AL2"/>
</dbReference>
<keyword evidence="12 17" id="KW-0862">Zinc</keyword>
<evidence type="ECO:0000256" key="3">
    <source>
        <dbReference type="ARBA" id="ARBA00007672"/>
    </source>
</evidence>
<name>M1R8L8_9GEMI</name>
<keyword evidence="11 17" id="KW-0863">Zinc-finger</keyword>
<dbReference type="GO" id="GO:0005198">
    <property type="term" value="F:structural molecule activity"/>
    <property type="evidence" value="ECO:0007669"/>
    <property type="project" value="InterPro"/>
</dbReference>
<keyword evidence="7 17" id="KW-1048">Host nucleus</keyword>
<evidence type="ECO:0000256" key="2">
    <source>
        <dbReference type="ARBA" id="ARBA00004192"/>
    </source>
</evidence>
<evidence type="ECO:0000256" key="9">
    <source>
        <dbReference type="ARBA" id="ARBA00022632"/>
    </source>
</evidence>
<evidence type="ECO:0000256" key="18">
    <source>
        <dbReference type="SAM" id="MobiDB-lite"/>
    </source>
</evidence>
<keyword evidence="13 17" id="KW-0238">DNA-binding</keyword>
<keyword evidence="16" id="KW-0899">Viral immunoevasion</keyword>
<dbReference type="GO" id="GO:0042025">
    <property type="term" value="C:host cell nucleus"/>
    <property type="evidence" value="ECO:0007669"/>
    <property type="project" value="UniProtKB-SubCell"/>
</dbReference>
<dbReference type="GO" id="GO:0052170">
    <property type="term" value="P:symbiont-mediated suppression of host innate immune response"/>
    <property type="evidence" value="ECO:0007669"/>
    <property type="project" value="UniProtKB-KW"/>
</dbReference>
<protein>
    <recommendedName>
        <fullName evidence="4 17">Transcriptional activator protein</fullName>
        <shortName evidence="17">TrAP</shortName>
    </recommendedName>
</protein>
<evidence type="ECO:0000256" key="10">
    <source>
        <dbReference type="ARBA" id="ARBA00022723"/>
    </source>
</evidence>
<sequence>MQPSSPSRSHCTQVPIKVQHRAAKKRVIRRRRIDLTCGCTYYLSINCHDAGFTHRGTHHCSSSKEWRVYLDGSKSPLFQNNGIRGESISPAIQHSPLPNTVQPQPEESIGDTPMLPQLSGFDSLTSSDLAFLANI</sequence>
<evidence type="ECO:0000256" key="11">
    <source>
        <dbReference type="ARBA" id="ARBA00022771"/>
    </source>
</evidence>
<comment type="function">
    <text evidence="17">Strong activator of the late viral genes promoters. Acts as a suppressor of RNA-mediated gene silencing, also known as post-transcriptional gene silencing (PTGS), a mechanism of plant viral defense that limits the accumulation of viral RNAs. Also suppresses the host basal defense by interacting with and inhibiting SNF1 kinase, a key regulator of cell metabolism implicated in innate antiviral defense. Determines pathogenicity.</text>
</comment>
<evidence type="ECO:0000256" key="13">
    <source>
        <dbReference type="ARBA" id="ARBA00023125"/>
    </source>
</evidence>
<gene>
    <name evidence="19" type="primary">AC2</name>
</gene>
<evidence type="ECO:0000256" key="12">
    <source>
        <dbReference type="ARBA" id="ARBA00022833"/>
    </source>
</evidence>
<evidence type="ECO:0000256" key="7">
    <source>
        <dbReference type="ARBA" id="ARBA00022562"/>
    </source>
</evidence>
<evidence type="ECO:0000256" key="1">
    <source>
        <dbReference type="ARBA" id="ARBA00004147"/>
    </source>
</evidence>
<proteinExistence type="inferred from homology"/>
<comment type="domain">
    <text evidence="17">The zinc finger and the transactivation region are involved in PTGS suppression.</text>
</comment>
<keyword evidence="9" id="KW-1090">Inhibition of host innate immune response by virus</keyword>
<dbReference type="GO" id="GO:0019028">
    <property type="term" value="C:viral capsid"/>
    <property type="evidence" value="ECO:0007669"/>
    <property type="project" value="InterPro"/>
</dbReference>
<dbReference type="PRINTS" id="PR00230">
    <property type="entry name" value="GEMCOATAL2"/>
</dbReference>
<comment type="similarity">
    <text evidence="3 17">Belongs to the geminiviridae transcriptional activator protein family.</text>
</comment>
<keyword evidence="15 17" id="KW-1035">Host cytoplasm</keyword>
<keyword evidence="10 17" id="KW-0479">Metal-binding</keyword>
<evidence type="ECO:0000256" key="6">
    <source>
        <dbReference type="ARBA" id="ARBA00022553"/>
    </source>
</evidence>
<evidence type="ECO:0000256" key="5">
    <source>
        <dbReference type="ARBA" id="ARBA00022463"/>
    </source>
</evidence>
<evidence type="ECO:0000256" key="16">
    <source>
        <dbReference type="ARBA" id="ARBA00023280"/>
    </source>
</evidence>
<feature type="compositionally biased region" description="Polar residues" evidence="18">
    <location>
        <begin position="90"/>
        <end position="105"/>
    </location>
</feature>
<keyword evidence="8 17" id="KW-0945">Host-virus interaction</keyword>
<dbReference type="GO" id="GO:0003677">
    <property type="term" value="F:DNA binding"/>
    <property type="evidence" value="ECO:0007669"/>
    <property type="project" value="UniProtKB-KW"/>
</dbReference>
<dbReference type="GO" id="GO:0030430">
    <property type="term" value="C:host cell cytoplasm"/>
    <property type="evidence" value="ECO:0007669"/>
    <property type="project" value="UniProtKB-SubCell"/>
</dbReference>
<evidence type="ECO:0000256" key="15">
    <source>
        <dbReference type="ARBA" id="ARBA00023200"/>
    </source>
</evidence>
<evidence type="ECO:0000313" key="19">
    <source>
        <dbReference type="EMBL" id="AGG08896.1"/>
    </source>
</evidence>
<feature type="region of interest" description="Disordered" evidence="18">
    <location>
        <begin position="88"/>
        <end position="112"/>
    </location>
</feature>
<reference evidence="19" key="1">
    <citation type="submission" date="2012-11" db="EMBL/GenBank/DDBJ databases">
        <title>Lindernia anagallis yellow vein virus DNA-a, complete sequence.</title>
        <authorList>
            <person name="She X.M."/>
            <person name="He Z.F."/>
        </authorList>
    </citation>
    <scope>NUCLEOTIDE SEQUENCE</scope>
    <source>
        <strain evidence="19">LA1</strain>
    </source>
</reference>